<comment type="caution">
    <text evidence="3">The sequence shown here is derived from an EMBL/GenBank/DDBJ whole genome shotgun (WGS) entry which is preliminary data.</text>
</comment>
<evidence type="ECO:0000313" key="4">
    <source>
        <dbReference type="Proteomes" id="UP000187209"/>
    </source>
</evidence>
<protein>
    <recommendedName>
        <fullName evidence="2">Mei2-like C-terminal RNA recognition motif domain-containing protein</fullName>
    </recommendedName>
</protein>
<dbReference type="InterPro" id="IPR034454">
    <property type="entry name" value="MEI2-like_RRM3"/>
</dbReference>
<dbReference type="OrthoDB" id="417481at2759"/>
<sequence>MDKFKRRLKVFQNITGDLKEEVPSRMLEIREVTELTSLLSQLYSFGEVQMNDCSNFLYGIVIVGYFDIRVAKTVYQTLDSQYPIRYLNYNAEHDYVAINIEDYNNLIPTLCACGEIMAINKFESYYSVHFFDIRSARNAFCAISKKKDYFGDKAKADLDTSVYSDSTSPSPYLFSMSPITSNENSFEERKKRKKCSEKDEEVFKIYLESIYSNQDTRTTLMIRNIPNKYTQGMLLETINKKFANVYDFFYLPIDFKNKCNVGYAFINMKSVIYIPKLFKEFNGKRWEKFNSEKICALSYARIQGKQALLSHLQSSSVMSQGESFKPIIIS</sequence>
<organism evidence="3 4">
    <name type="scientific">Stentor coeruleus</name>
    <dbReference type="NCBI Taxonomy" id="5963"/>
    <lineage>
        <taxon>Eukaryota</taxon>
        <taxon>Sar</taxon>
        <taxon>Alveolata</taxon>
        <taxon>Ciliophora</taxon>
        <taxon>Postciliodesmatophora</taxon>
        <taxon>Heterotrichea</taxon>
        <taxon>Heterotrichida</taxon>
        <taxon>Stentoridae</taxon>
        <taxon>Stentor</taxon>
    </lineage>
</organism>
<dbReference type="Pfam" id="PF04059">
    <property type="entry name" value="RRM_2"/>
    <property type="match status" value="1"/>
</dbReference>
<dbReference type="PANTHER" id="PTHR23189">
    <property type="entry name" value="RNA RECOGNITION MOTIF-CONTAINING"/>
    <property type="match status" value="1"/>
</dbReference>
<evidence type="ECO:0000259" key="2">
    <source>
        <dbReference type="Pfam" id="PF04059"/>
    </source>
</evidence>
<keyword evidence="1" id="KW-0694">RNA-binding</keyword>
<dbReference type="Gene3D" id="3.30.70.330">
    <property type="match status" value="1"/>
</dbReference>
<dbReference type="InterPro" id="IPR035979">
    <property type="entry name" value="RBD_domain_sf"/>
</dbReference>
<dbReference type="AlphaFoldDB" id="A0A1R2CFI9"/>
<name>A0A1R2CFI9_9CILI</name>
<feature type="domain" description="Mei2-like C-terminal RNA recognition motif" evidence="2">
    <location>
        <begin position="217"/>
        <end position="313"/>
    </location>
</feature>
<evidence type="ECO:0000256" key="1">
    <source>
        <dbReference type="ARBA" id="ARBA00022884"/>
    </source>
</evidence>
<reference evidence="3 4" key="1">
    <citation type="submission" date="2016-11" db="EMBL/GenBank/DDBJ databases">
        <title>The macronuclear genome of Stentor coeruleus: a giant cell with tiny introns.</title>
        <authorList>
            <person name="Slabodnick M."/>
            <person name="Ruby J.G."/>
            <person name="Reiff S.B."/>
            <person name="Swart E.C."/>
            <person name="Gosai S."/>
            <person name="Prabakaran S."/>
            <person name="Witkowska E."/>
            <person name="Larue G.E."/>
            <person name="Fisher S."/>
            <person name="Freeman R.M."/>
            <person name="Gunawardena J."/>
            <person name="Chu W."/>
            <person name="Stover N.A."/>
            <person name="Gregory B.D."/>
            <person name="Nowacki M."/>
            <person name="Derisi J."/>
            <person name="Roy S.W."/>
            <person name="Marshall W.F."/>
            <person name="Sood P."/>
        </authorList>
    </citation>
    <scope>NUCLEOTIDE SEQUENCE [LARGE SCALE GENOMIC DNA]</scope>
    <source>
        <strain evidence="3">WM001</strain>
    </source>
</reference>
<accession>A0A1R2CFI9</accession>
<dbReference type="InterPro" id="IPR012677">
    <property type="entry name" value="Nucleotide-bd_a/b_plait_sf"/>
</dbReference>
<gene>
    <name evidence="3" type="ORF">SteCoe_10468</name>
</gene>
<dbReference type="EMBL" id="MPUH01000169">
    <property type="protein sequence ID" value="OMJ87725.1"/>
    <property type="molecule type" value="Genomic_DNA"/>
</dbReference>
<dbReference type="GO" id="GO:0003723">
    <property type="term" value="F:RNA binding"/>
    <property type="evidence" value="ECO:0007669"/>
    <property type="project" value="UniProtKB-KW"/>
</dbReference>
<dbReference type="InterPro" id="IPR007201">
    <property type="entry name" value="Mei2-like_Rrm_C"/>
</dbReference>
<keyword evidence="4" id="KW-1185">Reference proteome</keyword>
<evidence type="ECO:0000313" key="3">
    <source>
        <dbReference type="EMBL" id="OMJ87725.1"/>
    </source>
</evidence>
<proteinExistence type="predicted"/>
<dbReference type="CDD" id="cd12531">
    <property type="entry name" value="RRM3_MEI2_like"/>
    <property type="match status" value="1"/>
</dbReference>
<dbReference type="Proteomes" id="UP000187209">
    <property type="component" value="Unassembled WGS sequence"/>
</dbReference>
<dbReference type="SUPFAM" id="SSF54928">
    <property type="entry name" value="RNA-binding domain, RBD"/>
    <property type="match status" value="1"/>
</dbReference>